<dbReference type="InterPro" id="IPR002885">
    <property type="entry name" value="PPR_rpt"/>
</dbReference>
<evidence type="ECO:0000313" key="3">
    <source>
        <dbReference type="EMBL" id="KAL3521318.1"/>
    </source>
</evidence>
<feature type="repeat" description="PPR" evidence="2">
    <location>
        <begin position="299"/>
        <end position="333"/>
    </location>
</feature>
<dbReference type="Pfam" id="PF20431">
    <property type="entry name" value="E_motif"/>
    <property type="match status" value="1"/>
</dbReference>
<feature type="repeat" description="PPR" evidence="2">
    <location>
        <begin position="532"/>
        <end position="566"/>
    </location>
</feature>
<protein>
    <recommendedName>
        <fullName evidence="5">Chlororespiratory reduction 21</fullName>
    </recommendedName>
</protein>
<feature type="repeat" description="PPR" evidence="2">
    <location>
        <begin position="126"/>
        <end position="160"/>
    </location>
</feature>
<dbReference type="Gene3D" id="1.25.40.10">
    <property type="entry name" value="Tetratricopeptide repeat domain"/>
    <property type="match status" value="7"/>
</dbReference>
<sequence>MYLKSIKLRRFSTLLGSTSVPSLLNSNIRDFVQKGQYLEALQSYAKQPEFPLHTSKFTFPSLLKACASISNLSHGNAIHATIIAMGFQFDPYISTSLINMYVKCRCLCNALQVFDNVSHSKTVAQDVTFWNSMIDGFFKNGRFEEGLFQFRRMQLLGVCPDGYSLCILLGVIGSNFGVRRGKEIHGYVVRNWFDYDAFVITALIDMYSNFGRPMDGWNIFVRLQEKNSSVVVWNAIINCFYENGWWRNSLELYLLVKNEGCKLAASTFSTALAACSQVECLNFGGQVHSDVIKVGFEDEPYVCTSLLTMYAKCGSVEDAEKVFNFVANKGVEIWNSMISAYVGNGSADDALDTYYQMRLGAIPSDSFTISDILVSCSMMGLNDFGRALHAEIMKRPIQNNLAVQSSVLTMYSKCGSLADALDVFSSMERKDVVAWGSIISGHSQTRRFKKALCLFKAMEFTGMKADSDIMASVINSCGGLENIDLGCSIHCVVIKRGLESDAFVGIALMDIHSKWGQPRLVRTVFSDILHKNLVVWNSLISCYCQNGLSDLSISLLPEIMQNGLYPNPVSITTVLLAISSAAALLKGKAIHAFKIRLQIPHDIQMENALIDMYMKCGSLGYAEHVFHNMSNRNLVTWNTMISGYGSHGECLKAINFFNEMRTSDISPDDVTFLSLISSCNHSGLVNKGLNIYQLMRKYRIEPRMEHYVNMVDLLGRAGFLDDAYGFIQNMPVEAGQSVWLCLLSACHVHRNIELGELAAQNLLKMDPTRNSYYIPLLNMYVGAGLQDKAANLRSSMRQQGLKKIPGCSWIEVKNKVDVFFSGDSSSFKTIQIYEALKSLRGNMKITEDSSEVVDAV</sequence>
<feature type="repeat" description="PPR" evidence="2">
    <location>
        <begin position="633"/>
        <end position="667"/>
    </location>
</feature>
<accession>A0ABD2ZQP1</accession>
<keyword evidence="1" id="KW-0677">Repeat</keyword>
<dbReference type="Proteomes" id="UP001630127">
    <property type="component" value="Unassembled WGS sequence"/>
</dbReference>
<dbReference type="PANTHER" id="PTHR47926:SF452">
    <property type="entry name" value="PENTATRICOPEPTIDE REPEAT-CONTAINING PROTEIN"/>
    <property type="match status" value="1"/>
</dbReference>
<feature type="repeat" description="PPR" evidence="2">
    <location>
        <begin position="668"/>
        <end position="702"/>
    </location>
</feature>
<dbReference type="AlphaFoldDB" id="A0ABD2ZQP1"/>
<dbReference type="EMBL" id="JBJUIK010000008">
    <property type="protein sequence ID" value="KAL3521318.1"/>
    <property type="molecule type" value="Genomic_DNA"/>
</dbReference>
<dbReference type="GO" id="GO:0016070">
    <property type="term" value="P:RNA metabolic process"/>
    <property type="evidence" value="ECO:0007669"/>
    <property type="project" value="UniProtKB-ARBA"/>
</dbReference>
<organism evidence="3 4">
    <name type="scientific">Cinchona calisaya</name>
    <dbReference type="NCBI Taxonomy" id="153742"/>
    <lineage>
        <taxon>Eukaryota</taxon>
        <taxon>Viridiplantae</taxon>
        <taxon>Streptophyta</taxon>
        <taxon>Embryophyta</taxon>
        <taxon>Tracheophyta</taxon>
        <taxon>Spermatophyta</taxon>
        <taxon>Magnoliopsida</taxon>
        <taxon>eudicotyledons</taxon>
        <taxon>Gunneridae</taxon>
        <taxon>Pentapetalae</taxon>
        <taxon>asterids</taxon>
        <taxon>lamiids</taxon>
        <taxon>Gentianales</taxon>
        <taxon>Rubiaceae</taxon>
        <taxon>Cinchonoideae</taxon>
        <taxon>Cinchoneae</taxon>
        <taxon>Cinchona</taxon>
    </lineage>
</organism>
<reference evidence="3 4" key="1">
    <citation type="submission" date="2024-11" db="EMBL/GenBank/DDBJ databases">
        <title>A near-complete genome assembly of Cinchona calisaya.</title>
        <authorList>
            <person name="Lian D.C."/>
            <person name="Zhao X.W."/>
            <person name="Wei L."/>
        </authorList>
    </citation>
    <scope>NUCLEOTIDE SEQUENCE [LARGE SCALE GENOMIC DNA]</scope>
    <source>
        <tissue evidence="3">Nenye</tissue>
    </source>
</reference>
<name>A0ABD2ZQP1_9GENT</name>
<dbReference type="InterPro" id="IPR011990">
    <property type="entry name" value="TPR-like_helical_dom_sf"/>
</dbReference>
<dbReference type="PROSITE" id="PS51375">
    <property type="entry name" value="PPR"/>
    <property type="match status" value="7"/>
</dbReference>
<dbReference type="FunFam" id="1.25.40.10:FF:000090">
    <property type="entry name" value="Pentatricopeptide repeat-containing protein, chloroplastic"/>
    <property type="match status" value="1"/>
</dbReference>
<evidence type="ECO:0000256" key="1">
    <source>
        <dbReference type="ARBA" id="ARBA00022737"/>
    </source>
</evidence>
<evidence type="ECO:0008006" key="5">
    <source>
        <dbReference type="Google" id="ProtNLM"/>
    </source>
</evidence>
<dbReference type="Pfam" id="PF01535">
    <property type="entry name" value="PPR"/>
    <property type="match status" value="7"/>
</dbReference>
<dbReference type="FunFam" id="1.25.40.10:FF:000682">
    <property type="entry name" value="Pentatricopeptide repeat-containing protein At3g16610"/>
    <property type="match status" value="1"/>
</dbReference>
<evidence type="ECO:0000313" key="4">
    <source>
        <dbReference type="Proteomes" id="UP001630127"/>
    </source>
</evidence>
<dbReference type="NCBIfam" id="TIGR00756">
    <property type="entry name" value="PPR"/>
    <property type="match status" value="6"/>
</dbReference>
<dbReference type="PANTHER" id="PTHR47926">
    <property type="entry name" value="PENTATRICOPEPTIDE REPEAT-CONTAINING PROTEIN"/>
    <property type="match status" value="1"/>
</dbReference>
<gene>
    <name evidence="3" type="ORF">ACH5RR_019467</name>
</gene>
<comment type="caution">
    <text evidence="3">The sequence shown here is derived from an EMBL/GenBank/DDBJ whole genome shotgun (WGS) entry which is preliminary data.</text>
</comment>
<dbReference type="FunFam" id="1.25.40.10:FF:000073">
    <property type="entry name" value="Pentatricopeptide repeat-containing protein chloroplastic"/>
    <property type="match status" value="2"/>
</dbReference>
<dbReference type="GO" id="GO:0003729">
    <property type="term" value="F:mRNA binding"/>
    <property type="evidence" value="ECO:0007669"/>
    <property type="project" value="UniProtKB-ARBA"/>
</dbReference>
<evidence type="ECO:0000256" key="2">
    <source>
        <dbReference type="PROSITE-ProRule" id="PRU00708"/>
    </source>
</evidence>
<keyword evidence="4" id="KW-1185">Reference proteome</keyword>
<feature type="repeat" description="PPR" evidence="2">
    <location>
        <begin position="431"/>
        <end position="465"/>
    </location>
</feature>
<dbReference type="Pfam" id="PF13041">
    <property type="entry name" value="PPR_2"/>
    <property type="match status" value="1"/>
</dbReference>
<proteinExistence type="predicted"/>
<dbReference type="InterPro" id="IPR046848">
    <property type="entry name" value="E_motif"/>
</dbReference>
<feature type="repeat" description="PPR" evidence="2">
    <location>
        <begin position="229"/>
        <end position="263"/>
    </location>
</feature>
<dbReference type="InterPro" id="IPR046960">
    <property type="entry name" value="PPR_At4g14850-like_plant"/>
</dbReference>